<organism evidence="1 2">
    <name type="scientific">Methanobrevibacter millerae</name>
    <dbReference type="NCBI Taxonomy" id="230361"/>
    <lineage>
        <taxon>Archaea</taxon>
        <taxon>Methanobacteriati</taxon>
        <taxon>Methanobacteriota</taxon>
        <taxon>Methanomada group</taxon>
        <taxon>Methanobacteria</taxon>
        <taxon>Methanobacteriales</taxon>
        <taxon>Methanobacteriaceae</taxon>
        <taxon>Methanobrevibacter</taxon>
    </lineage>
</organism>
<name>A0A8T3VGD7_9EURY</name>
<protein>
    <submittedName>
        <fullName evidence="1">Uncharacterized protein</fullName>
    </submittedName>
</protein>
<comment type="caution">
    <text evidence="1">The sequence shown here is derived from an EMBL/GenBank/DDBJ whole genome shotgun (WGS) entry which is preliminary data.</text>
</comment>
<gene>
    <name evidence="1" type="ORF">E7Z74_02660</name>
</gene>
<dbReference type="EMBL" id="SUTF01000003">
    <property type="protein sequence ID" value="MBE6510162.1"/>
    <property type="molecule type" value="Genomic_DNA"/>
</dbReference>
<dbReference type="AlphaFoldDB" id="A0A8T3VGD7"/>
<accession>A0A8T3VGD7</accession>
<proteinExistence type="predicted"/>
<sequence>MGRGNSDIIYFLEQHEQEIVNCCKKGMSNNEVRELLKTKYGRDVADTTYRKFKAKLNLSKNDFLETLLDEIIAMKTSGATDAS</sequence>
<evidence type="ECO:0000313" key="1">
    <source>
        <dbReference type="EMBL" id="MBE6510162.1"/>
    </source>
</evidence>
<dbReference type="Proteomes" id="UP000713479">
    <property type="component" value="Unassembled WGS sequence"/>
</dbReference>
<reference evidence="1" key="1">
    <citation type="submission" date="2019-04" db="EMBL/GenBank/DDBJ databases">
        <title>Evolution of Biomass-Degrading Anaerobic Consortia Revealed by Metagenomics.</title>
        <authorList>
            <person name="Peng X."/>
        </authorList>
    </citation>
    <scope>NUCLEOTIDE SEQUENCE</scope>
    <source>
        <strain evidence="1">SIG13</strain>
    </source>
</reference>
<evidence type="ECO:0000313" key="2">
    <source>
        <dbReference type="Proteomes" id="UP000713479"/>
    </source>
</evidence>